<feature type="domain" description="Cadherin" evidence="25">
    <location>
        <begin position="220"/>
        <end position="331"/>
    </location>
</feature>
<evidence type="ECO:0000256" key="18">
    <source>
        <dbReference type="ARBA" id="ARBA00023136"/>
    </source>
</evidence>
<evidence type="ECO:0000256" key="6">
    <source>
        <dbReference type="ARBA" id="ARBA00022475"/>
    </source>
</evidence>
<feature type="domain" description="Cadherin" evidence="25">
    <location>
        <begin position="581"/>
        <end position="692"/>
    </location>
</feature>
<evidence type="ECO:0000256" key="5">
    <source>
        <dbReference type="ARBA" id="ARBA00004601"/>
    </source>
</evidence>
<dbReference type="InterPro" id="IPR015919">
    <property type="entry name" value="Cadherin-like_sf"/>
</dbReference>
<feature type="domain" description="Cadherin" evidence="25">
    <location>
        <begin position="693"/>
        <end position="799"/>
    </location>
</feature>
<name>A0A3Q2CGG7_CYPVA</name>
<keyword evidence="6" id="KW-1003">Cell membrane</keyword>
<evidence type="ECO:0000256" key="7">
    <source>
        <dbReference type="ARBA" id="ARBA00022490"/>
    </source>
</evidence>
<dbReference type="CDD" id="cd11304">
    <property type="entry name" value="Cadherin_repeat"/>
    <property type="match status" value="4"/>
</dbReference>
<dbReference type="GO" id="GO:0034332">
    <property type="term" value="P:adherens junction organization"/>
    <property type="evidence" value="ECO:0007669"/>
    <property type="project" value="UniProtKB-ARBA"/>
</dbReference>
<evidence type="ECO:0000256" key="2">
    <source>
        <dbReference type="ARBA" id="ARBA00004251"/>
    </source>
</evidence>
<dbReference type="GeneTree" id="ENSGT00940000154848"/>
<evidence type="ECO:0000256" key="14">
    <source>
        <dbReference type="ARBA" id="ARBA00022889"/>
    </source>
</evidence>
<dbReference type="GO" id="GO:0055113">
    <property type="term" value="P:epiboly involved in gastrulation with mouth forming second"/>
    <property type="evidence" value="ECO:0007669"/>
    <property type="project" value="UniProtKB-ARBA"/>
</dbReference>
<keyword evidence="13 21" id="KW-0106">Calcium</keyword>
<dbReference type="Gene3D" id="2.60.40.60">
    <property type="entry name" value="Cadherins"/>
    <property type="match status" value="7"/>
</dbReference>
<evidence type="ECO:0000256" key="24">
    <source>
        <dbReference type="SAM" id="Phobius"/>
    </source>
</evidence>
<keyword evidence="9" id="KW-0479">Metal-binding</keyword>
<reference evidence="26" key="1">
    <citation type="submission" date="2025-08" db="UniProtKB">
        <authorList>
            <consortium name="Ensembl"/>
        </authorList>
    </citation>
    <scope>IDENTIFICATION</scope>
</reference>
<dbReference type="GO" id="GO:0000902">
    <property type="term" value="P:cell morphogenesis"/>
    <property type="evidence" value="ECO:0007669"/>
    <property type="project" value="TreeGrafter"/>
</dbReference>
<dbReference type="Pfam" id="PF01049">
    <property type="entry name" value="CADH_Y-type_LIR"/>
    <property type="match status" value="1"/>
</dbReference>
<dbReference type="GO" id="GO:0030010">
    <property type="term" value="P:establishment of cell polarity"/>
    <property type="evidence" value="ECO:0007669"/>
    <property type="project" value="UniProtKB-ARBA"/>
</dbReference>
<organism evidence="26 27">
    <name type="scientific">Cyprinodon variegatus</name>
    <name type="common">Sheepshead minnow</name>
    <dbReference type="NCBI Taxonomy" id="28743"/>
    <lineage>
        <taxon>Eukaryota</taxon>
        <taxon>Metazoa</taxon>
        <taxon>Chordata</taxon>
        <taxon>Craniata</taxon>
        <taxon>Vertebrata</taxon>
        <taxon>Euteleostomi</taxon>
        <taxon>Actinopterygii</taxon>
        <taxon>Neopterygii</taxon>
        <taxon>Teleostei</taxon>
        <taxon>Neoteleostei</taxon>
        <taxon>Acanthomorphata</taxon>
        <taxon>Ovalentaria</taxon>
        <taxon>Atherinomorphae</taxon>
        <taxon>Cyprinodontiformes</taxon>
        <taxon>Cyprinodontidae</taxon>
        <taxon>Cyprinodon</taxon>
    </lineage>
</organism>
<dbReference type="GO" id="GO:0005768">
    <property type="term" value="C:endosome"/>
    <property type="evidence" value="ECO:0007669"/>
    <property type="project" value="UniProtKB-SubCell"/>
</dbReference>
<keyword evidence="27" id="KW-1185">Reference proteome</keyword>
<dbReference type="PANTHER" id="PTHR24027:SF319">
    <property type="entry name" value="CADHERIN-1"/>
    <property type="match status" value="1"/>
</dbReference>
<evidence type="ECO:0000313" key="26">
    <source>
        <dbReference type="Ensembl" id="ENSCVAP00000004233.1"/>
    </source>
</evidence>
<accession>A0A3Q2CGG7</accession>
<feature type="domain" description="Cadherin" evidence="25">
    <location>
        <begin position="360"/>
        <end position="468"/>
    </location>
</feature>
<feature type="domain" description="Cadherin" evidence="25">
    <location>
        <begin position="111"/>
        <end position="219"/>
    </location>
</feature>
<dbReference type="GO" id="GO:0008013">
    <property type="term" value="F:beta-catenin binding"/>
    <property type="evidence" value="ECO:0007669"/>
    <property type="project" value="TreeGrafter"/>
</dbReference>
<dbReference type="PRINTS" id="PR00205">
    <property type="entry name" value="CADHERIN"/>
</dbReference>
<keyword evidence="16 24" id="KW-1133">Transmembrane helix</keyword>
<dbReference type="GO" id="GO:0007398">
    <property type="term" value="P:ectoderm development"/>
    <property type="evidence" value="ECO:0007669"/>
    <property type="project" value="UniProtKB-ARBA"/>
</dbReference>
<keyword evidence="14 22" id="KW-0130">Cell adhesion</keyword>
<comment type="subcellular location">
    <subcellularLocation>
        <location evidence="4">Cell junction</location>
        <location evidence="4">Adherens junction</location>
    </subcellularLocation>
    <subcellularLocation>
        <location evidence="2 22">Cell membrane</location>
        <topology evidence="2 22">Single-pass type I membrane protein</topology>
    </subcellularLocation>
    <subcellularLocation>
        <location evidence="3">Cytoplasm</location>
    </subcellularLocation>
    <subcellularLocation>
        <location evidence="1">Endosome</location>
    </subcellularLocation>
    <subcellularLocation>
        <location evidence="5">Golgi apparatus</location>
        <location evidence="5">trans-Golgi network</location>
    </subcellularLocation>
</comment>
<dbReference type="GO" id="GO:0060027">
    <property type="term" value="P:convergent extension involved in gastrulation"/>
    <property type="evidence" value="ECO:0007669"/>
    <property type="project" value="UniProtKB-ARBA"/>
</dbReference>
<evidence type="ECO:0000313" key="27">
    <source>
        <dbReference type="Proteomes" id="UP000265020"/>
    </source>
</evidence>
<dbReference type="SMART" id="SM00112">
    <property type="entry name" value="CA"/>
    <property type="match status" value="6"/>
</dbReference>
<dbReference type="AlphaFoldDB" id="A0A3Q2CGG7"/>
<sequence>MILGKVDHSDCTDIMITGSISNDFTFMAKQDGILRVTSEVVLHEGHRDFSIYSLGSEAQWIITLARVVYDGHNHNMTTEVDATKEPDTGYPQVPILDFPKSNGGLKRRKRHWAMPPISVSENQRGPYPMHLVQIRSNVDKSKTIHYSITGPGADQPPNNLFTMDRETGNLYVTQKLDREEQAEYKLVVHTVAEGSSGNAEDPMEIIIRVIDQNDNKPVFNQTTYEAEVPEASPKGFEVIQVEATDADEPDNDNSAIRYRIMSEEPQGPSPSVFAIDPVTGVITVNAEALDRGKHPQYTLLVEAADFAGEGLAAQAKVLITVSANDDNPPVISQPADAVNPEAPVLLFPQSSGGLKRRKRDWVIPPLSVPENHGGPYPFKINQIRSSEDSKKTIHYSITGPGADQPPIDLFTMDRNTGNLYVTQELDREKQAEYRIWAHAVAEGSSGNAEDPMEIIIKVIDQNDNKPIFDQTTYVAEVPEATQKGTDVIQVTATDADEDNNANSEIAYRIEKQSPEEPSLDMFTINPKTGAIRVNAARLDREKHPEYTLEVSAADMNGEGLAGSTKVIIKVTDSNDHAPVFTETSYKATIDENRVDAEVVRMLVTDGDEPHSSAWNAKFKIVGGDPGNLFTVKTGSNKQEGIITTAKGLDFEKISKHTLLVEVLNEIPFAIQLPTYTATVEVTVNDVNEAPIFKPKDPTVTKSESLKEGTNVVKLIAEDPDTARKQKVMFKMYIDPAGWLEVSDEGLVTVRSKMDRESAFVSEGKYMAVIHAYDDDQVPATGTGTLTIILEDVNDNAPSIEQREFRVCNKKPPPQILNVTDKDGPGNTSPYRVILHDTAKVNWTAKMDDTKTAIVLSLIRELEEGEYSVRMTVTDTGNQYQESTVKAHVCECTGEEVMCKGRAAAGSNLPVILGILGGILLLLMLVLLLLLFARRKKPEKEPLLLQDDDIRDNIYYYDEEGGGEDDQDFDLGVLHRGLDNRPEVFRNDVAPMFMTAPVYKPRPANPDDIGNFIGDNLKAADNDPTAPPYDSLLVFDYEGGGSEAGSLSSLNSSSDGDQDYDCLADWGPRFKKLADMYGGGDDDML</sequence>
<dbReference type="GO" id="GO:0045296">
    <property type="term" value="F:cadherin binding"/>
    <property type="evidence" value="ECO:0007669"/>
    <property type="project" value="TreeGrafter"/>
</dbReference>
<dbReference type="GO" id="GO:0016342">
    <property type="term" value="C:catenin complex"/>
    <property type="evidence" value="ECO:0007669"/>
    <property type="project" value="TreeGrafter"/>
</dbReference>
<evidence type="ECO:0000256" key="20">
    <source>
        <dbReference type="ARBA" id="ARBA00023893"/>
    </source>
</evidence>
<dbReference type="SUPFAM" id="SSF49313">
    <property type="entry name" value="Cadherin-like"/>
    <property type="match status" value="7"/>
</dbReference>
<dbReference type="FunFam" id="2.60.40.60:FF:000095">
    <property type="entry name" value="Cadherin 13"/>
    <property type="match status" value="1"/>
</dbReference>
<dbReference type="FunFam" id="4.10.900.10:FF:000001">
    <property type="entry name" value="Cadherin 2"/>
    <property type="match status" value="1"/>
</dbReference>
<evidence type="ECO:0000256" key="12">
    <source>
        <dbReference type="ARBA" id="ARBA00022753"/>
    </source>
</evidence>
<dbReference type="FunFam" id="2.60.40.60:FF:000031">
    <property type="entry name" value="Cadherin 3"/>
    <property type="match status" value="1"/>
</dbReference>
<dbReference type="Proteomes" id="UP000265020">
    <property type="component" value="Unassembled WGS sequence"/>
</dbReference>
<evidence type="ECO:0000256" key="9">
    <source>
        <dbReference type="ARBA" id="ARBA00022723"/>
    </source>
</evidence>
<dbReference type="GO" id="GO:0007498">
    <property type="term" value="P:mesoderm development"/>
    <property type="evidence" value="ECO:0007669"/>
    <property type="project" value="UniProtKB-ARBA"/>
</dbReference>
<keyword evidence="8 22" id="KW-0812">Transmembrane</keyword>
<keyword evidence="7" id="KW-0963">Cytoplasm</keyword>
<feature type="domain" description="Cadherin" evidence="25">
    <location>
        <begin position="469"/>
        <end position="580"/>
    </location>
</feature>
<dbReference type="FunFam" id="2.60.40.60:FF:000022">
    <property type="entry name" value="Cadherin 2"/>
    <property type="match status" value="2"/>
</dbReference>
<dbReference type="FunFam" id="2.60.40.60:FF:000019">
    <property type="entry name" value="Cadherin 2"/>
    <property type="match status" value="1"/>
</dbReference>
<dbReference type="Ensembl" id="ENSCVAT00000008687.1">
    <property type="protein sequence ID" value="ENSCVAP00000004233.1"/>
    <property type="gene ID" value="ENSCVAG00000005547.1"/>
</dbReference>
<evidence type="ECO:0000256" key="1">
    <source>
        <dbReference type="ARBA" id="ARBA00004177"/>
    </source>
</evidence>
<dbReference type="GO" id="GO:0007043">
    <property type="term" value="P:cell-cell junction assembly"/>
    <property type="evidence" value="ECO:0007669"/>
    <property type="project" value="TreeGrafter"/>
</dbReference>
<evidence type="ECO:0000259" key="25">
    <source>
        <dbReference type="PROSITE" id="PS50268"/>
    </source>
</evidence>
<keyword evidence="18 24" id="KW-0472">Membrane</keyword>
<evidence type="ECO:0000256" key="19">
    <source>
        <dbReference type="ARBA" id="ARBA00023180"/>
    </source>
</evidence>
<dbReference type="GO" id="GO:0005509">
    <property type="term" value="F:calcium ion binding"/>
    <property type="evidence" value="ECO:0007669"/>
    <property type="project" value="UniProtKB-UniRule"/>
</dbReference>
<keyword evidence="17" id="KW-0333">Golgi apparatus</keyword>
<evidence type="ECO:0000256" key="4">
    <source>
        <dbReference type="ARBA" id="ARBA00004536"/>
    </source>
</evidence>
<dbReference type="FunFam" id="2.60.40.60:FF:000011">
    <property type="entry name" value="Cadherin 1"/>
    <property type="match status" value="2"/>
</dbReference>
<comment type="function">
    <text evidence="23">Cadherins are calcium-dependent cell adhesion proteins.</text>
</comment>
<dbReference type="GO" id="GO:0001841">
    <property type="term" value="P:neural tube formation"/>
    <property type="evidence" value="ECO:0007669"/>
    <property type="project" value="UniProtKB-ARBA"/>
</dbReference>
<keyword evidence="15" id="KW-0965">Cell junction</keyword>
<dbReference type="GO" id="GO:0016339">
    <property type="term" value="P:calcium-dependent cell-cell adhesion via plasma membrane cell adhesion molecules"/>
    <property type="evidence" value="ECO:0007669"/>
    <property type="project" value="TreeGrafter"/>
</dbReference>
<evidence type="ECO:0000256" key="3">
    <source>
        <dbReference type="ARBA" id="ARBA00004496"/>
    </source>
</evidence>
<evidence type="ECO:0000256" key="23">
    <source>
        <dbReference type="RuleBase" id="RU004357"/>
    </source>
</evidence>
<evidence type="ECO:0000256" key="17">
    <source>
        <dbReference type="ARBA" id="ARBA00023034"/>
    </source>
</evidence>
<dbReference type="InterPro" id="IPR000233">
    <property type="entry name" value="Cadherin_Y-type_LIR"/>
</dbReference>
<proteinExistence type="predicted"/>
<evidence type="ECO:0000256" key="8">
    <source>
        <dbReference type="ARBA" id="ARBA00022692"/>
    </source>
</evidence>
<evidence type="ECO:0000256" key="16">
    <source>
        <dbReference type="ARBA" id="ARBA00022989"/>
    </source>
</evidence>
<evidence type="ECO:0000256" key="15">
    <source>
        <dbReference type="ARBA" id="ARBA00022949"/>
    </source>
</evidence>
<dbReference type="PROSITE" id="PS50268">
    <property type="entry name" value="CADHERIN_2"/>
    <property type="match status" value="7"/>
</dbReference>
<feature type="domain" description="Cadherin" evidence="25">
    <location>
        <begin position="798"/>
        <end position="911"/>
    </location>
</feature>
<keyword evidence="12" id="KW-0967">Endosome</keyword>
<dbReference type="PROSITE" id="PS00232">
    <property type="entry name" value="CADHERIN_1"/>
    <property type="match status" value="3"/>
</dbReference>
<evidence type="ECO:0000256" key="21">
    <source>
        <dbReference type="PROSITE-ProRule" id="PRU00043"/>
    </source>
</evidence>
<dbReference type="Pfam" id="PF00028">
    <property type="entry name" value="Cadherin"/>
    <property type="match status" value="6"/>
</dbReference>
<evidence type="ECO:0000256" key="10">
    <source>
        <dbReference type="ARBA" id="ARBA00022729"/>
    </source>
</evidence>
<dbReference type="GO" id="GO:0007156">
    <property type="term" value="P:homophilic cell adhesion via plasma membrane adhesion molecules"/>
    <property type="evidence" value="ECO:0007669"/>
    <property type="project" value="InterPro"/>
</dbReference>
<dbReference type="GO" id="GO:0005794">
    <property type="term" value="C:Golgi apparatus"/>
    <property type="evidence" value="ECO:0007669"/>
    <property type="project" value="UniProtKB-SubCell"/>
</dbReference>
<dbReference type="GO" id="GO:0005912">
    <property type="term" value="C:adherens junction"/>
    <property type="evidence" value="ECO:0007669"/>
    <property type="project" value="UniProtKB-SubCell"/>
</dbReference>
<dbReference type="InterPro" id="IPR020894">
    <property type="entry name" value="Cadherin_CS"/>
</dbReference>
<dbReference type="InterPro" id="IPR027397">
    <property type="entry name" value="Catenin-bd_sf"/>
</dbReference>
<keyword evidence="10" id="KW-0732">Signal</keyword>
<evidence type="ECO:0000256" key="13">
    <source>
        <dbReference type="ARBA" id="ARBA00022837"/>
    </source>
</evidence>
<dbReference type="PANTHER" id="PTHR24027">
    <property type="entry name" value="CADHERIN-23"/>
    <property type="match status" value="1"/>
</dbReference>
<evidence type="ECO:0000256" key="22">
    <source>
        <dbReference type="RuleBase" id="RU003318"/>
    </source>
</evidence>
<keyword evidence="19" id="KW-0325">Glycoprotein</keyword>
<reference evidence="26" key="2">
    <citation type="submission" date="2025-09" db="UniProtKB">
        <authorList>
            <consortium name="Ensembl"/>
        </authorList>
    </citation>
    <scope>IDENTIFICATION</scope>
</reference>
<protein>
    <recommendedName>
        <fullName evidence="20">Cadherin-1</fullName>
    </recommendedName>
</protein>
<dbReference type="InterPro" id="IPR039808">
    <property type="entry name" value="Cadherin"/>
</dbReference>
<dbReference type="Gene3D" id="4.10.900.10">
    <property type="entry name" value="TCF3-CBD (Catenin binding domain)"/>
    <property type="match status" value="1"/>
</dbReference>
<keyword evidence="11" id="KW-0677">Repeat</keyword>
<dbReference type="GO" id="GO:0042074">
    <property type="term" value="P:cell migration involved in gastrulation"/>
    <property type="evidence" value="ECO:0007669"/>
    <property type="project" value="UniProtKB-ARBA"/>
</dbReference>
<feature type="transmembrane region" description="Helical" evidence="24">
    <location>
        <begin position="908"/>
        <end position="932"/>
    </location>
</feature>
<dbReference type="GO" id="GO:0001764">
    <property type="term" value="P:neuron migration"/>
    <property type="evidence" value="ECO:0007669"/>
    <property type="project" value="UniProtKB-ARBA"/>
</dbReference>
<dbReference type="InterPro" id="IPR002126">
    <property type="entry name" value="Cadherin-like_dom"/>
</dbReference>
<evidence type="ECO:0000256" key="11">
    <source>
        <dbReference type="ARBA" id="ARBA00022737"/>
    </source>
</evidence>
<dbReference type="GO" id="GO:0044331">
    <property type="term" value="P:cell-cell adhesion mediated by cadherin"/>
    <property type="evidence" value="ECO:0007669"/>
    <property type="project" value="TreeGrafter"/>
</dbReference>